<proteinExistence type="predicted"/>
<dbReference type="eggNOG" id="COG0526">
    <property type="taxonomic scope" value="Bacteria"/>
</dbReference>
<dbReference type="RefSeq" id="WP_025229012.1">
    <property type="nucleotide sequence ID" value="NZ_CP007139.1"/>
</dbReference>
<dbReference type="InterPro" id="IPR051099">
    <property type="entry name" value="AGR/TXD"/>
</dbReference>
<accession>A0A068NUR2</accession>
<keyword evidence="1 2" id="KW-0732">Signal</keyword>
<dbReference type="Pfam" id="PF13899">
    <property type="entry name" value="Thioredoxin_7"/>
    <property type="match status" value="1"/>
</dbReference>
<dbReference type="InterPro" id="IPR017937">
    <property type="entry name" value="Thioredoxin_CS"/>
</dbReference>
<evidence type="ECO:0000256" key="2">
    <source>
        <dbReference type="SAM" id="SignalP"/>
    </source>
</evidence>
<dbReference type="KEGG" id="fgi:OP10G_3699"/>
<organism evidence="4 5">
    <name type="scientific">Fimbriimonas ginsengisoli Gsoil 348</name>
    <dbReference type="NCBI Taxonomy" id="661478"/>
    <lineage>
        <taxon>Bacteria</taxon>
        <taxon>Bacillati</taxon>
        <taxon>Armatimonadota</taxon>
        <taxon>Fimbriimonadia</taxon>
        <taxon>Fimbriimonadales</taxon>
        <taxon>Fimbriimonadaceae</taxon>
        <taxon>Fimbriimonas</taxon>
    </lineage>
</organism>
<dbReference type="InterPro" id="IPR013766">
    <property type="entry name" value="Thioredoxin_domain"/>
</dbReference>
<evidence type="ECO:0000259" key="3">
    <source>
        <dbReference type="PROSITE" id="PS51352"/>
    </source>
</evidence>
<dbReference type="InterPro" id="IPR036249">
    <property type="entry name" value="Thioredoxin-like_sf"/>
</dbReference>
<dbReference type="Gene3D" id="3.40.30.10">
    <property type="entry name" value="Glutaredoxin"/>
    <property type="match status" value="1"/>
</dbReference>
<dbReference type="PANTHER" id="PTHR15337:SF11">
    <property type="entry name" value="THIOREDOXIN DOMAIN-CONTAINING PROTEIN"/>
    <property type="match status" value="1"/>
</dbReference>
<name>A0A068NUR2_FIMGI</name>
<dbReference type="SUPFAM" id="SSF52833">
    <property type="entry name" value="Thioredoxin-like"/>
    <property type="match status" value="1"/>
</dbReference>
<feature type="signal peptide" evidence="2">
    <location>
        <begin position="1"/>
        <end position="20"/>
    </location>
</feature>
<dbReference type="AlphaFoldDB" id="A0A068NUR2"/>
<sequence length="187" mass="19539">MKVRTLILAVLAVLPLAAAGATPSSDSVMAKARAEAKRSGKNVLVIFHASWCGWCKKLDKMLESSDAGPAMSKAFVIVHLTVDESKDKKDLENPGAPEFRASLGGADAGLPFFAVVSPKGKVLGNSIEPNKGNTGYPSAPHEIAYFMELMGKTTPKLKDGERKKVEAYLRANAAPAAPAPAIGGGGH</sequence>
<feature type="chain" id="PRO_5001654279" description="Thioredoxin domain-containing protein" evidence="2">
    <location>
        <begin position="21"/>
        <end position="187"/>
    </location>
</feature>
<evidence type="ECO:0000313" key="4">
    <source>
        <dbReference type="EMBL" id="AIE87067.1"/>
    </source>
</evidence>
<dbReference type="EMBL" id="CP007139">
    <property type="protein sequence ID" value="AIE87067.1"/>
    <property type="molecule type" value="Genomic_DNA"/>
</dbReference>
<dbReference type="PANTHER" id="PTHR15337">
    <property type="entry name" value="ANTERIOR GRADIENT PROTEIN-RELATED"/>
    <property type="match status" value="1"/>
</dbReference>
<reference evidence="4 5" key="1">
    <citation type="journal article" date="2014" name="PLoS ONE">
        <title>The first complete genome sequence of the class fimbriimonadia in the phylum armatimonadetes.</title>
        <authorList>
            <person name="Hu Z.Y."/>
            <person name="Wang Y.Z."/>
            <person name="Im W.T."/>
            <person name="Wang S.Y."/>
            <person name="Zhao G.P."/>
            <person name="Zheng H.J."/>
            <person name="Quan Z.X."/>
        </authorList>
    </citation>
    <scope>NUCLEOTIDE SEQUENCE [LARGE SCALE GENOMIC DNA]</scope>
    <source>
        <strain evidence="4">Gsoil 348</strain>
    </source>
</reference>
<dbReference type="PROSITE" id="PS00194">
    <property type="entry name" value="THIOREDOXIN_1"/>
    <property type="match status" value="1"/>
</dbReference>
<evidence type="ECO:0000256" key="1">
    <source>
        <dbReference type="ARBA" id="ARBA00022729"/>
    </source>
</evidence>
<dbReference type="HOGENOM" id="CLU_120327_0_0_0"/>
<gene>
    <name evidence="4" type="ORF">OP10G_3699</name>
</gene>
<keyword evidence="5" id="KW-1185">Reference proteome</keyword>
<feature type="domain" description="Thioredoxin" evidence="3">
    <location>
        <begin position="8"/>
        <end position="151"/>
    </location>
</feature>
<dbReference type="Proteomes" id="UP000027982">
    <property type="component" value="Chromosome"/>
</dbReference>
<dbReference type="PROSITE" id="PS51352">
    <property type="entry name" value="THIOREDOXIN_2"/>
    <property type="match status" value="1"/>
</dbReference>
<dbReference type="STRING" id="661478.OP10G_3699"/>
<dbReference type="OrthoDB" id="120730at2"/>
<protein>
    <recommendedName>
        <fullName evidence="3">Thioredoxin domain-containing protein</fullName>
    </recommendedName>
</protein>
<evidence type="ECO:0000313" key="5">
    <source>
        <dbReference type="Proteomes" id="UP000027982"/>
    </source>
</evidence>